<dbReference type="GO" id="GO:0070569">
    <property type="term" value="F:uridylyltransferase activity"/>
    <property type="evidence" value="ECO:0007669"/>
    <property type="project" value="InterPro"/>
</dbReference>
<dbReference type="GO" id="GO:0032588">
    <property type="term" value="C:trans-Golgi network membrane"/>
    <property type="evidence" value="ECO:0007669"/>
    <property type="project" value="TreeGrafter"/>
</dbReference>
<evidence type="ECO:0000256" key="2">
    <source>
        <dbReference type="ARBA" id="ARBA00022695"/>
    </source>
</evidence>
<gene>
    <name evidence="5" type="ORF">CTI12_AA207790</name>
</gene>
<dbReference type="EMBL" id="PKPP01001882">
    <property type="protein sequence ID" value="PWA79253.1"/>
    <property type="molecule type" value="Genomic_DNA"/>
</dbReference>
<dbReference type="InterPro" id="IPR013041">
    <property type="entry name" value="Clathrin_app_Ig-like_sf"/>
</dbReference>
<dbReference type="GO" id="GO:0006886">
    <property type="term" value="P:intracellular protein transport"/>
    <property type="evidence" value="ECO:0007669"/>
    <property type="project" value="InterPro"/>
</dbReference>
<dbReference type="STRING" id="35608.A0A2U1P0F3"/>
<dbReference type="InterPro" id="IPR013040">
    <property type="entry name" value="Coatomer_gsu_app_Ig-like_dom"/>
</dbReference>
<dbReference type="Pfam" id="PF08752">
    <property type="entry name" value="COP-gamma_platf"/>
    <property type="match status" value="1"/>
</dbReference>
<dbReference type="GO" id="GO:0005198">
    <property type="term" value="F:structural molecule activity"/>
    <property type="evidence" value="ECO:0007669"/>
    <property type="project" value="InterPro"/>
</dbReference>
<evidence type="ECO:0000313" key="6">
    <source>
        <dbReference type="Proteomes" id="UP000245207"/>
    </source>
</evidence>
<dbReference type="SUPFAM" id="SSF49348">
    <property type="entry name" value="Clathrin adaptor appendage domain"/>
    <property type="match status" value="1"/>
</dbReference>
<feature type="compositionally biased region" description="Basic and acidic residues" evidence="3">
    <location>
        <begin position="203"/>
        <end position="214"/>
    </location>
</feature>
<dbReference type="Proteomes" id="UP000245207">
    <property type="component" value="Unassembled WGS sequence"/>
</dbReference>
<dbReference type="InterPro" id="IPR037067">
    <property type="entry name" value="Coatomer_gsu_app_sf"/>
</dbReference>
<dbReference type="AlphaFoldDB" id="A0A2U1P0F3"/>
<dbReference type="Gene3D" id="2.60.40.1480">
    <property type="entry name" value="Coatomer, gamma subunit, appendage domain"/>
    <property type="match status" value="1"/>
</dbReference>
<name>A0A2U1P0F3_ARTAN</name>
<dbReference type="InterPro" id="IPR002618">
    <property type="entry name" value="UDPGP_fam"/>
</dbReference>
<feature type="compositionally biased region" description="Basic and acidic residues" evidence="3">
    <location>
        <begin position="165"/>
        <end position="176"/>
    </location>
</feature>
<comment type="caution">
    <text evidence="5">The sequence shown here is derived from an EMBL/GenBank/DDBJ whole genome shotgun (WGS) entry which is preliminary data.</text>
</comment>
<dbReference type="OrthoDB" id="118154at2759"/>
<sequence>MTFKKVKNTWYVVNHHLQVCQYVLDFIVDPLDSLSIDIRFQNYGEGPKIWDITFSVARTQTFPGFVIIREAAKRSIIDVQNRMAIGFTMRNKMAADFDIQTCDAIEKLYDLYTYDQGILLRNEARINPANPTIWLGPEFEKVTDFESRFKSIPSTSDNNYNYSSCERDGRRARETSQDNGFARSGTSITESKAVPGTSGGTARIKDLEDERADQANESVAPVELTESETEYTFNVVKHIYDNHVAFRVIKYVVGKSGFGNTNLDSPSDDNKSFLSEVVGIGSATIKQGFNNPTQAQTTNVLGPWGQEVKTIQNDYTSGGSGLGSISSYSREKSREERLQKTIVTSGGVRLQPTRDTLHVFLTEASKLDALALSHALGCFMFVSKIIQLKVFLRTLRMLAARPLRMSLNSVVGGGSLKPVAIRQIITTNVEQVIGQINVIAPQFITKEDQNSVYPPQSVQRGVTELDDYLLI</sequence>
<evidence type="ECO:0000256" key="1">
    <source>
        <dbReference type="ARBA" id="ARBA00022679"/>
    </source>
</evidence>
<accession>A0A2U1P0F3</accession>
<evidence type="ECO:0000256" key="3">
    <source>
        <dbReference type="SAM" id="MobiDB-lite"/>
    </source>
</evidence>
<dbReference type="GO" id="GO:0016192">
    <property type="term" value="P:vesicle-mediated transport"/>
    <property type="evidence" value="ECO:0007669"/>
    <property type="project" value="InterPro"/>
</dbReference>
<keyword evidence="6" id="KW-1185">Reference proteome</keyword>
<protein>
    <submittedName>
        <fullName evidence="5">ENTH/VHS, VHS subgroup</fullName>
    </submittedName>
</protein>
<evidence type="ECO:0000313" key="5">
    <source>
        <dbReference type="EMBL" id="PWA79253.1"/>
    </source>
</evidence>
<dbReference type="Gene3D" id="2.160.10.10">
    <property type="entry name" value="Hexapeptide repeat proteins"/>
    <property type="match status" value="1"/>
</dbReference>
<dbReference type="PANTHER" id="PTHR21514">
    <property type="entry name" value="AP-4 COMPLEX ACCESSORY SUBUNIT TEPSIN"/>
    <property type="match status" value="1"/>
</dbReference>
<keyword evidence="1" id="KW-0808">Transferase</keyword>
<dbReference type="PANTHER" id="PTHR21514:SF0">
    <property type="entry name" value="AP-4 COMPLEX ACCESSORY SUBUNIT TEPSIN"/>
    <property type="match status" value="1"/>
</dbReference>
<dbReference type="Pfam" id="PF01704">
    <property type="entry name" value="UDPGP"/>
    <property type="match status" value="1"/>
</dbReference>
<feature type="domain" description="Coatomer gamma subunit appendage Ig-like subdomain" evidence="4">
    <location>
        <begin position="216"/>
        <end position="246"/>
    </location>
</feature>
<dbReference type="InterPro" id="IPR039273">
    <property type="entry name" value="TEPSIN"/>
</dbReference>
<dbReference type="GO" id="GO:0030126">
    <property type="term" value="C:COPI vesicle coat"/>
    <property type="evidence" value="ECO:0007669"/>
    <property type="project" value="InterPro"/>
</dbReference>
<proteinExistence type="predicted"/>
<feature type="region of interest" description="Disordered" evidence="3">
    <location>
        <begin position="160"/>
        <end position="222"/>
    </location>
</feature>
<reference evidence="5 6" key="1">
    <citation type="journal article" date="2018" name="Mol. Plant">
        <title>The genome of Artemisia annua provides insight into the evolution of Asteraceae family and artemisinin biosynthesis.</title>
        <authorList>
            <person name="Shen Q."/>
            <person name="Zhang L."/>
            <person name="Liao Z."/>
            <person name="Wang S."/>
            <person name="Yan T."/>
            <person name="Shi P."/>
            <person name="Liu M."/>
            <person name="Fu X."/>
            <person name="Pan Q."/>
            <person name="Wang Y."/>
            <person name="Lv Z."/>
            <person name="Lu X."/>
            <person name="Zhang F."/>
            <person name="Jiang W."/>
            <person name="Ma Y."/>
            <person name="Chen M."/>
            <person name="Hao X."/>
            <person name="Li L."/>
            <person name="Tang Y."/>
            <person name="Lv G."/>
            <person name="Zhou Y."/>
            <person name="Sun X."/>
            <person name="Brodelius P.E."/>
            <person name="Rose J.K.C."/>
            <person name="Tang K."/>
        </authorList>
    </citation>
    <scope>NUCLEOTIDE SEQUENCE [LARGE SCALE GENOMIC DNA]</scope>
    <source>
        <strain evidence="6">cv. Huhao1</strain>
        <tissue evidence="5">Leaf</tissue>
    </source>
</reference>
<keyword evidence="2" id="KW-0548">Nucleotidyltransferase</keyword>
<evidence type="ECO:0000259" key="4">
    <source>
        <dbReference type="Pfam" id="PF08752"/>
    </source>
</evidence>
<organism evidence="5 6">
    <name type="scientific">Artemisia annua</name>
    <name type="common">Sweet wormwood</name>
    <dbReference type="NCBI Taxonomy" id="35608"/>
    <lineage>
        <taxon>Eukaryota</taxon>
        <taxon>Viridiplantae</taxon>
        <taxon>Streptophyta</taxon>
        <taxon>Embryophyta</taxon>
        <taxon>Tracheophyta</taxon>
        <taxon>Spermatophyta</taxon>
        <taxon>Magnoliopsida</taxon>
        <taxon>eudicotyledons</taxon>
        <taxon>Gunneridae</taxon>
        <taxon>Pentapetalae</taxon>
        <taxon>asterids</taxon>
        <taxon>campanulids</taxon>
        <taxon>Asterales</taxon>
        <taxon>Asteraceae</taxon>
        <taxon>Asteroideae</taxon>
        <taxon>Anthemideae</taxon>
        <taxon>Artemisiinae</taxon>
        <taxon>Artemisia</taxon>
    </lineage>
</organism>